<evidence type="ECO:0000313" key="8">
    <source>
        <dbReference type="Proteomes" id="UP000229433"/>
    </source>
</evidence>
<comment type="caution">
    <text evidence="7">The sequence shown here is derived from an EMBL/GenBank/DDBJ whole genome shotgun (WGS) entry which is preliminary data.</text>
</comment>
<dbReference type="GO" id="GO:0005886">
    <property type="term" value="C:plasma membrane"/>
    <property type="evidence" value="ECO:0007669"/>
    <property type="project" value="UniProtKB-SubCell"/>
</dbReference>
<keyword evidence="8" id="KW-1185">Reference proteome</keyword>
<evidence type="ECO:0000256" key="1">
    <source>
        <dbReference type="ARBA" id="ARBA00004651"/>
    </source>
</evidence>
<keyword evidence="4 6" id="KW-1133">Transmembrane helix</keyword>
<feature type="transmembrane region" description="Helical" evidence="6">
    <location>
        <begin position="215"/>
        <end position="235"/>
    </location>
</feature>
<keyword evidence="2" id="KW-1003">Cell membrane</keyword>
<feature type="transmembrane region" description="Helical" evidence="6">
    <location>
        <begin position="292"/>
        <end position="318"/>
    </location>
</feature>
<dbReference type="PANTHER" id="PTHR39087:SF2">
    <property type="entry name" value="UPF0104 MEMBRANE PROTEIN MJ1595"/>
    <property type="match status" value="1"/>
</dbReference>
<gene>
    <name evidence="7" type="ORF">CJ305_07095</name>
</gene>
<evidence type="ECO:0000256" key="4">
    <source>
        <dbReference type="ARBA" id="ARBA00022989"/>
    </source>
</evidence>
<keyword evidence="5 6" id="KW-0472">Membrane</keyword>
<feature type="transmembrane region" description="Helical" evidence="6">
    <location>
        <begin position="163"/>
        <end position="183"/>
    </location>
</feature>
<dbReference type="InterPro" id="IPR022791">
    <property type="entry name" value="L-PG_synthase/AglD"/>
</dbReference>
<proteinExistence type="predicted"/>
<dbReference type="PANTHER" id="PTHR39087">
    <property type="entry name" value="UPF0104 MEMBRANE PROTEIN MJ1595"/>
    <property type="match status" value="1"/>
</dbReference>
<keyword evidence="3 6" id="KW-0812">Transmembrane</keyword>
<accession>A0A2G1VSL5</accession>
<sequence length="322" mass="36010">MSKKSLIKLLKIIIPLGIGVFLIYYSLSSATPEERATLWENIKLANPWYVLLSLVFGVLSHLSRAYRWKYLLEPMGYKTGLANRFMAVMAAYLANLGIPRSGEFLRGALMTTYEEVPFEKAFGTIISERLADFIMLLLLVALAIGLQTDLLLEYFAEQNINPLYTLIFLVAVVAMIFVGFKIIKRAKSGFLLKIKSFAAGLVEGMLSVLQMKHKWAFITHTLFIWLMYVAMFWVIKFTIPEIAVAPFSVILAAFIIGSFSISVTNGGIGVYPIAIGALFVFFGFTKQGGEAFGWIIWGSQTLLVIVFGALSFLLLPLLNRNR</sequence>
<dbReference type="NCBIfam" id="TIGR00374">
    <property type="entry name" value="flippase-like domain"/>
    <property type="match status" value="1"/>
</dbReference>
<name>A0A2G1VSL5_9FLAO</name>
<feature type="transmembrane region" description="Helical" evidence="6">
    <location>
        <begin position="242"/>
        <end position="262"/>
    </location>
</feature>
<reference evidence="7 8" key="1">
    <citation type="submission" date="2017-08" db="EMBL/GenBank/DDBJ databases">
        <title>The whole genome shortgun sequences of strain Leeuwenhoekiella nanhaiensis G18 from the South China Sea.</title>
        <authorList>
            <person name="Liu Q."/>
        </authorList>
    </citation>
    <scope>NUCLEOTIDE SEQUENCE [LARGE SCALE GENOMIC DNA]</scope>
    <source>
        <strain evidence="7 8">G18</strain>
    </source>
</reference>
<dbReference type="EMBL" id="NQXA01000003">
    <property type="protein sequence ID" value="PHQ29734.1"/>
    <property type="molecule type" value="Genomic_DNA"/>
</dbReference>
<dbReference type="Proteomes" id="UP000229433">
    <property type="component" value="Unassembled WGS sequence"/>
</dbReference>
<dbReference type="RefSeq" id="WP_099645574.1">
    <property type="nucleotide sequence ID" value="NZ_KZ319289.1"/>
</dbReference>
<evidence type="ECO:0000256" key="3">
    <source>
        <dbReference type="ARBA" id="ARBA00022692"/>
    </source>
</evidence>
<dbReference type="OrthoDB" id="9812094at2"/>
<feature type="transmembrane region" description="Helical" evidence="6">
    <location>
        <begin position="268"/>
        <end position="285"/>
    </location>
</feature>
<evidence type="ECO:0000256" key="2">
    <source>
        <dbReference type="ARBA" id="ARBA00022475"/>
    </source>
</evidence>
<comment type="subcellular location">
    <subcellularLocation>
        <location evidence="1">Cell membrane</location>
        <topology evidence="1">Multi-pass membrane protein</topology>
    </subcellularLocation>
</comment>
<feature type="transmembrane region" description="Helical" evidence="6">
    <location>
        <begin position="130"/>
        <end position="151"/>
    </location>
</feature>
<dbReference type="Pfam" id="PF03706">
    <property type="entry name" value="LPG_synthase_TM"/>
    <property type="match status" value="1"/>
</dbReference>
<dbReference type="AlphaFoldDB" id="A0A2G1VSL5"/>
<evidence type="ECO:0000256" key="6">
    <source>
        <dbReference type="SAM" id="Phobius"/>
    </source>
</evidence>
<protein>
    <submittedName>
        <fullName evidence="7">TIGR00374 family protein</fullName>
    </submittedName>
</protein>
<feature type="transmembrane region" description="Helical" evidence="6">
    <location>
        <begin position="9"/>
        <end position="27"/>
    </location>
</feature>
<feature type="transmembrane region" description="Helical" evidence="6">
    <location>
        <begin position="47"/>
        <end position="66"/>
    </location>
</feature>
<evidence type="ECO:0000313" key="7">
    <source>
        <dbReference type="EMBL" id="PHQ29734.1"/>
    </source>
</evidence>
<organism evidence="7 8">
    <name type="scientific">Leeuwenhoekiella nanhaiensis</name>
    <dbReference type="NCBI Taxonomy" id="1655491"/>
    <lineage>
        <taxon>Bacteria</taxon>
        <taxon>Pseudomonadati</taxon>
        <taxon>Bacteroidota</taxon>
        <taxon>Flavobacteriia</taxon>
        <taxon>Flavobacteriales</taxon>
        <taxon>Flavobacteriaceae</taxon>
        <taxon>Leeuwenhoekiella</taxon>
    </lineage>
</organism>
<evidence type="ECO:0000256" key="5">
    <source>
        <dbReference type="ARBA" id="ARBA00023136"/>
    </source>
</evidence>